<sequence length="346" mass="39326">MKTRLLLIILCMLTPYYATAQKQNEFTVLQWNIWQEGTMIEGGFEAIADEVAQVDADIVFFSEVRNYNGTFFISRIIEALKKRGKTYYGEHNPLDVGILSKYNISQQEIIYPNSGCGSILKATIGIAGHTIAVYSAHLDYKNYACYLPRGYNGSTWKKMTQPVHNADSILAANRIAFREEAIEVFIENARQDIAEGAIVLLGGDFNEPSHLDWQEDTKDLWDHNGVVINWDCSSILCKEGFKDIYRTLYPNPITHPGFTFPSDNDKMPVSKLTWAPDADERDRIDFIYFYPNQDITPISSMILGPSRSIVKSQRIEENTEDNFITPKGIWPSDHKGVIATFRISPQ</sequence>
<keyword evidence="3" id="KW-0540">Nuclease</keyword>
<dbReference type="PANTHER" id="PTHR41349:SF1">
    <property type="entry name" value="PROTEIN CBG08683"/>
    <property type="match status" value="1"/>
</dbReference>
<feature type="chain" id="PRO_5033732485" evidence="1">
    <location>
        <begin position="21"/>
        <end position="346"/>
    </location>
</feature>
<dbReference type="InterPro" id="IPR005135">
    <property type="entry name" value="Endo/exonuclease/phosphatase"/>
</dbReference>
<dbReference type="Proteomes" id="UP000491168">
    <property type="component" value="Unassembled WGS sequence"/>
</dbReference>
<dbReference type="Proteomes" id="UP000095725">
    <property type="component" value="Unassembled WGS sequence"/>
</dbReference>
<gene>
    <name evidence="3" type="ORF">ERS852558_03384</name>
    <name evidence="4" type="ORF">F2Y35_15930</name>
</gene>
<evidence type="ECO:0000313" key="4">
    <source>
        <dbReference type="EMBL" id="KAA5489634.1"/>
    </source>
</evidence>
<proteinExistence type="predicted"/>
<accession>A0A174WCI9</accession>
<dbReference type="GO" id="GO:0004519">
    <property type="term" value="F:endonuclease activity"/>
    <property type="evidence" value="ECO:0007669"/>
    <property type="project" value="UniProtKB-KW"/>
</dbReference>
<feature type="signal peptide" evidence="1">
    <location>
        <begin position="1"/>
        <end position="20"/>
    </location>
</feature>
<evidence type="ECO:0000313" key="6">
    <source>
        <dbReference type="Proteomes" id="UP000491168"/>
    </source>
</evidence>
<evidence type="ECO:0000313" key="5">
    <source>
        <dbReference type="Proteomes" id="UP000095725"/>
    </source>
</evidence>
<keyword evidence="1" id="KW-0732">Signal</keyword>
<dbReference type="EMBL" id="CZBL01000015">
    <property type="protein sequence ID" value="CUQ44692.1"/>
    <property type="molecule type" value="Genomic_DNA"/>
</dbReference>
<keyword evidence="3" id="KW-0269">Exonuclease</keyword>
<evidence type="ECO:0000259" key="2">
    <source>
        <dbReference type="Pfam" id="PF03372"/>
    </source>
</evidence>
<dbReference type="PANTHER" id="PTHR41349">
    <property type="match status" value="1"/>
</dbReference>
<dbReference type="SUPFAM" id="SSF56219">
    <property type="entry name" value="DNase I-like"/>
    <property type="match status" value="1"/>
</dbReference>
<name>A0A174WCI9_9BACE</name>
<protein>
    <submittedName>
        <fullName evidence="3 4">Endonuclease/exonuclease/phosphatase family protein</fullName>
    </submittedName>
</protein>
<dbReference type="AlphaFoldDB" id="A0A174WCI9"/>
<dbReference type="EMBL" id="VVYF01000016">
    <property type="protein sequence ID" value="KAA5489634.1"/>
    <property type="molecule type" value="Genomic_DNA"/>
</dbReference>
<dbReference type="GO" id="GO:0004527">
    <property type="term" value="F:exonuclease activity"/>
    <property type="evidence" value="ECO:0007669"/>
    <property type="project" value="UniProtKB-KW"/>
</dbReference>
<keyword evidence="3" id="KW-0255">Endonuclease</keyword>
<dbReference type="InterPro" id="IPR036691">
    <property type="entry name" value="Endo/exonu/phosph_ase_sf"/>
</dbReference>
<evidence type="ECO:0000313" key="3">
    <source>
        <dbReference type="EMBL" id="CUQ44692.1"/>
    </source>
</evidence>
<feature type="domain" description="Endonuclease/exonuclease/phosphatase" evidence="2">
    <location>
        <begin position="29"/>
        <end position="334"/>
    </location>
</feature>
<evidence type="ECO:0000256" key="1">
    <source>
        <dbReference type="SAM" id="SignalP"/>
    </source>
</evidence>
<reference evidence="4 6" key="2">
    <citation type="journal article" date="2019" name="Nat. Med.">
        <title>A library of human gut bacterial isolates paired with longitudinal multiomics data enables mechanistic microbiome research.</title>
        <authorList>
            <person name="Poyet M."/>
            <person name="Groussin M."/>
            <person name="Gibbons S.M."/>
            <person name="Avila-Pacheco J."/>
            <person name="Jiang X."/>
            <person name="Kearney S.M."/>
            <person name="Perrotta A.R."/>
            <person name="Berdy B."/>
            <person name="Zhao S."/>
            <person name="Lieberman T.D."/>
            <person name="Swanson P.K."/>
            <person name="Smith M."/>
            <person name="Roesemann S."/>
            <person name="Alexander J.E."/>
            <person name="Rich S.A."/>
            <person name="Livny J."/>
            <person name="Vlamakis H."/>
            <person name="Clish C."/>
            <person name="Bullock K."/>
            <person name="Deik A."/>
            <person name="Scott J."/>
            <person name="Pierce K.A."/>
            <person name="Xavier R.J."/>
            <person name="Alm E.J."/>
        </authorList>
    </citation>
    <scope>NUCLEOTIDE SEQUENCE [LARGE SCALE GENOMIC DNA]</scope>
    <source>
        <strain evidence="4 6">BIOML-A21</strain>
    </source>
</reference>
<keyword evidence="3" id="KW-0378">Hydrolase</keyword>
<organism evidence="3 5">
    <name type="scientific">Bacteroides caccae</name>
    <dbReference type="NCBI Taxonomy" id="47678"/>
    <lineage>
        <taxon>Bacteria</taxon>
        <taxon>Pseudomonadati</taxon>
        <taxon>Bacteroidota</taxon>
        <taxon>Bacteroidia</taxon>
        <taxon>Bacteroidales</taxon>
        <taxon>Bacteroidaceae</taxon>
        <taxon>Bacteroides</taxon>
    </lineage>
</organism>
<reference evidence="3 5" key="1">
    <citation type="submission" date="2015-09" db="EMBL/GenBank/DDBJ databases">
        <authorList>
            <consortium name="Pathogen Informatics"/>
        </authorList>
    </citation>
    <scope>NUCLEOTIDE SEQUENCE [LARGE SCALE GENOMIC DNA]</scope>
    <source>
        <strain evidence="3 5">2789STDY5834946</strain>
    </source>
</reference>
<dbReference type="Pfam" id="PF03372">
    <property type="entry name" value="Exo_endo_phos"/>
    <property type="match status" value="1"/>
</dbReference>
<dbReference type="Gene3D" id="3.60.10.10">
    <property type="entry name" value="Endonuclease/exonuclease/phosphatase"/>
    <property type="match status" value="1"/>
</dbReference>